<dbReference type="STRING" id="1802660.A2735_01590"/>
<proteinExistence type="predicted"/>
<comment type="caution">
    <text evidence="2">The sequence shown here is derived from an EMBL/GenBank/DDBJ whole genome shotgun (WGS) entry which is preliminary data.</text>
</comment>
<reference evidence="2 3" key="1">
    <citation type="journal article" date="2016" name="Nat. Commun.">
        <title>Thousands of microbial genomes shed light on interconnected biogeochemical processes in an aquifer system.</title>
        <authorList>
            <person name="Anantharaman K."/>
            <person name="Brown C.T."/>
            <person name="Hug L.A."/>
            <person name="Sharon I."/>
            <person name="Castelle C.J."/>
            <person name="Probst A.J."/>
            <person name="Thomas B.C."/>
            <person name="Singh A."/>
            <person name="Wilkins M.J."/>
            <person name="Karaoz U."/>
            <person name="Brodie E.L."/>
            <person name="Williams K.H."/>
            <person name="Hubbard S.S."/>
            <person name="Banfield J.F."/>
        </authorList>
    </citation>
    <scope>NUCLEOTIDE SEQUENCE [LARGE SCALE GENOMIC DNA]</scope>
</reference>
<dbReference type="Proteomes" id="UP000178520">
    <property type="component" value="Unassembled WGS sequence"/>
</dbReference>
<evidence type="ECO:0000313" key="3">
    <source>
        <dbReference type="Proteomes" id="UP000178520"/>
    </source>
</evidence>
<protein>
    <recommendedName>
        <fullName evidence="1">Polymerase nucleotidyl transferase domain-containing protein</fullName>
    </recommendedName>
</protein>
<gene>
    <name evidence="2" type="ORF">A2735_01590</name>
</gene>
<dbReference type="InterPro" id="IPR002934">
    <property type="entry name" value="Polymerase_NTP_transf_dom"/>
</dbReference>
<organism evidence="2 3">
    <name type="scientific">Candidatus Yanofskybacteria bacterium RIFCSPHIGHO2_01_FULL_41_21</name>
    <dbReference type="NCBI Taxonomy" id="1802660"/>
    <lineage>
        <taxon>Bacteria</taxon>
        <taxon>Candidatus Yanofskyibacteriota</taxon>
    </lineage>
</organism>
<dbReference type="AlphaFoldDB" id="A0A1F8EA03"/>
<accession>A0A1F8EA03</accession>
<sequence>MIRDAILATLAYYDGFNSTRTTPARQGHSGGGVIQSGGYPLSGFELYRYLINPQRLKSNIESIEIINLRDIEDAVKELLEREEITEENGFYSLRGRTGLLALRLEREKISAQKWRKCLNRAYWLQMAPWIRGMFVSGSLALETVNKESDFDILVLVEPGRLYLARIFLSGVASLIGARRTRYETIASDKFCFNHFLTLDALNMKHGSIYNAQTYAHLVPMMVDHALVGKFFAENLWINKYVYNFMPHQQTIRRTVQPSVFLRGVARAIEFIFQGGMGDILERWSRKYQQERITANPATHAVGGRVVYTNTELEFHPHSFERTILEHYNKTIRHLGVSVNSEPDSGLRQ</sequence>
<name>A0A1F8EA03_9BACT</name>
<evidence type="ECO:0000259" key="1">
    <source>
        <dbReference type="Pfam" id="PF01909"/>
    </source>
</evidence>
<feature type="domain" description="Polymerase nucleotidyl transferase" evidence="1">
    <location>
        <begin position="127"/>
        <end position="174"/>
    </location>
</feature>
<evidence type="ECO:0000313" key="2">
    <source>
        <dbReference type="EMBL" id="OGM97570.1"/>
    </source>
</evidence>
<dbReference type="Pfam" id="PF01909">
    <property type="entry name" value="NTP_transf_2"/>
    <property type="match status" value="1"/>
</dbReference>
<dbReference type="GO" id="GO:0016779">
    <property type="term" value="F:nucleotidyltransferase activity"/>
    <property type="evidence" value="ECO:0007669"/>
    <property type="project" value="InterPro"/>
</dbReference>
<dbReference type="EMBL" id="MGJA01000011">
    <property type="protein sequence ID" value="OGM97570.1"/>
    <property type="molecule type" value="Genomic_DNA"/>
</dbReference>